<dbReference type="GO" id="GO:0006364">
    <property type="term" value="P:rRNA processing"/>
    <property type="evidence" value="ECO:0007669"/>
    <property type="project" value="InterPro"/>
</dbReference>
<feature type="region of interest" description="Disordered" evidence="4">
    <location>
        <begin position="1"/>
        <end position="31"/>
    </location>
</feature>
<dbReference type="InterPro" id="IPR019775">
    <property type="entry name" value="WD40_repeat_CS"/>
</dbReference>
<comment type="caution">
    <text evidence="7">The sequence shown here is derived from an EMBL/GenBank/DDBJ whole genome shotgun (WGS) entry which is preliminary data.</text>
</comment>
<feature type="domain" description="WDR36/Utp21 N-terminal" evidence="6">
    <location>
        <begin position="63"/>
        <end position="371"/>
    </location>
</feature>
<feature type="region of interest" description="Disordered" evidence="4">
    <location>
        <begin position="867"/>
        <end position="907"/>
    </location>
</feature>
<evidence type="ECO:0000256" key="1">
    <source>
        <dbReference type="ARBA" id="ARBA00022574"/>
    </source>
</evidence>
<dbReference type="SUPFAM" id="SSF50978">
    <property type="entry name" value="WD40 repeat-like"/>
    <property type="match status" value="2"/>
</dbReference>
<evidence type="ECO:0000256" key="4">
    <source>
        <dbReference type="SAM" id="MobiDB-lite"/>
    </source>
</evidence>
<dbReference type="Pfam" id="PF25168">
    <property type="entry name" value="Beta-prop_WDR36-Utp21_2nd"/>
    <property type="match status" value="1"/>
</dbReference>
<reference evidence="7" key="1">
    <citation type="submission" date="2021-03" db="EMBL/GenBank/DDBJ databases">
        <authorList>
            <person name="Tagirdzhanova G."/>
        </authorList>
    </citation>
    <scope>NUCLEOTIDE SEQUENCE</scope>
</reference>
<sequence length="1045" mass="112727">MSRGLDSGDAENPLTKRRKLSNASTHSARPPSKIFAPFRTIGLVSPTPVPFTSLPLGKTTFQVTTSVGRCLHTYDLLKGLNLVFLTRPQTPGDITATIAWKDRVFAAWGGEVTSSSVGVWIFKRGKKVGELERPLGLSESIERLIVFGSWIVGSCSTRIEVWKSATYEHYTTLTPTISRKAGQGGILSGGICNMPTYLNKVFVGKQDGALDIWNLSTGKLIYTIHPPSASSGAVTALEPTPALSTLAVARADGTIVLHDIRLDKPVLSLNSKRSRPSTISSISFRTDGLGAGDDGSRAGIMATSGDGDGDVTFWDLNDGGRITGVLRGAHNPPASAHGNDSVGINRVEFLPGQDVVLTSGLDNALKSWIFDANSLSPIPRILHSRCGHAAPVTRLNFVPSNSDGADSGGKWLMSAGRDQSLWGWSLRRDGQSTELSQGNVRKKAKRLGLLGKGLENEKSTTLEDLKASEITTMACSLNRDGGMGASSGGGAVWTDTTSKKGPADASESSATGWESIVTGHRGDKYARTWFWGRKKAGRWAFETGDGTEVTSVAITSCGTFALVGSAGGSITSFNLQSGIQRQKFPSVLTPAQARKLKMSHAAGDDPSADGVDGARKYALGEGRHKRAVTGLMVDGLNKTLISCGLDGRVKFWDFLSGLLQNEIDWFPMTSIIASQYHRPSDLVALSCDDLSIRVVDTETKKLVRELWGCLGQISDFCFSNDGRWIIAASMDSVIRVWDLPTGHLINAVRVESPCTALAFSDTGEFLATAHADSVGINIWNNRTLFTHVPTRLLKEDEISPAIADTSSGENGQGIIDAAFDEEKDEEEVQELASSDLAPTDQLSLDMLTLSLVPKSRWQNLLHLDTIRQRNKPKEPPKAPEKAPFFLPSLDSAKPPEPSNPKDQDPTTLAECSRIMKMDRVGTASLFTASLHAASQGDDDYAPFISHLKTLSPSSADIEIRSLTTDELVPFVSALTYQLRTKRDYELVQAWMAVFLRIHGDAVAGNKSLRQALVEWREWQGREGRRLGDLVGFCGGVVGFLRSGRS</sequence>
<dbReference type="InterPro" id="IPR015943">
    <property type="entry name" value="WD40/YVTN_repeat-like_dom_sf"/>
</dbReference>
<name>A0A8H3G647_9LECA</name>
<accession>A0A8H3G647</accession>
<dbReference type="PROSITE" id="PS50294">
    <property type="entry name" value="WD_REPEATS_REGION"/>
    <property type="match status" value="1"/>
</dbReference>
<proteinExistence type="predicted"/>
<evidence type="ECO:0000313" key="8">
    <source>
        <dbReference type="Proteomes" id="UP000664534"/>
    </source>
</evidence>
<dbReference type="InterPro" id="IPR001680">
    <property type="entry name" value="WD40_rpt"/>
</dbReference>
<dbReference type="EMBL" id="CAJPDT010000072">
    <property type="protein sequence ID" value="CAF9933711.1"/>
    <property type="molecule type" value="Genomic_DNA"/>
</dbReference>
<dbReference type="Pfam" id="PF04192">
    <property type="entry name" value="Utp21"/>
    <property type="match status" value="1"/>
</dbReference>
<evidence type="ECO:0000259" key="6">
    <source>
        <dbReference type="Pfam" id="PF25171"/>
    </source>
</evidence>
<feature type="repeat" description="WD" evidence="3">
    <location>
        <begin position="621"/>
        <end position="653"/>
    </location>
</feature>
<gene>
    <name evidence="7" type="ORF">IMSHALPRED_009446</name>
</gene>
<dbReference type="InterPro" id="IPR059157">
    <property type="entry name" value="WDR36-Utp21_N"/>
</dbReference>
<dbReference type="Proteomes" id="UP000664534">
    <property type="component" value="Unassembled WGS sequence"/>
</dbReference>
<keyword evidence="2" id="KW-0677">Repeat</keyword>
<dbReference type="GO" id="GO:0032040">
    <property type="term" value="C:small-subunit processome"/>
    <property type="evidence" value="ECO:0007669"/>
    <property type="project" value="InterPro"/>
</dbReference>
<dbReference type="PROSITE" id="PS00678">
    <property type="entry name" value="WD_REPEATS_1"/>
    <property type="match status" value="1"/>
</dbReference>
<dbReference type="InterPro" id="IPR007319">
    <property type="entry name" value="WDR36/Utp21_C"/>
</dbReference>
<evidence type="ECO:0000313" key="7">
    <source>
        <dbReference type="EMBL" id="CAF9933711.1"/>
    </source>
</evidence>
<dbReference type="AlphaFoldDB" id="A0A8H3G647"/>
<dbReference type="SMART" id="SM00320">
    <property type="entry name" value="WD40"/>
    <property type="match status" value="8"/>
</dbReference>
<feature type="repeat" description="WD" evidence="3">
    <location>
        <begin position="706"/>
        <end position="747"/>
    </location>
</feature>
<dbReference type="OrthoDB" id="10250769at2759"/>
<dbReference type="InterPro" id="IPR036322">
    <property type="entry name" value="WD40_repeat_dom_sf"/>
</dbReference>
<protein>
    <submittedName>
        <fullName evidence="7">Uncharacterized protein</fullName>
    </submittedName>
</protein>
<dbReference type="PANTHER" id="PTHR22840">
    <property type="entry name" value="WD REPEAT-CONTAINING PROTEIN 36"/>
    <property type="match status" value="1"/>
</dbReference>
<organism evidence="7 8">
    <name type="scientific">Imshaugia aleurites</name>
    <dbReference type="NCBI Taxonomy" id="172621"/>
    <lineage>
        <taxon>Eukaryota</taxon>
        <taxon>Fungi</taxon>
        <taxon>Dikarya</taxon>
        <taxon>Ascomycota</taxon>
        <taxon>Pezizomycotina</taxon>
        <taxon>Lecanoromycetes</taxon>
        <taxon>OSLEUM clade</taxon>
        <taxon>Lecanoromycetidae</taxon>
        <taxon>Lecanorales</taxon>
        <taxon>Lecanorineae</taxon>
        <taxon>Parmeliaceae</taxon>
        <taxon>Imshaugia</taxon>
    </lineage>
</organism>
<dbReference type="GO" id="GO:0034388">
    <property type="term" value="C:Pwp2p-containing subcomplex of 90S preribosome"/>
    <property type="evidence" value="ECO:0007669"/>
    <property type="project" value="TreeGrafter"/>
</dbReference>
<dbReference type="PROSITE" id="PS50082">
    <property type="entry name" value="WD_REPEATS_2"/>
    <property type="match status" value="2"/>
</dbReference>
<feature type="domain" description="WDR36/Utp21 C-terminal" evidence="5">
    <location>
        <begin position="840"/>
        <end position="1041"/>
    </location>
</feature>
<dbReference type="SUPFAM" id="SSF75011">
    <property type="entry name" value="3-carboxy-cis,cis-mucoante lactonizing enzyme"/>
    <property type="match status" value="1"/>
</dbReference>
<evidence type="ECO:0000256" key="3">
    <source>
        <dbReference type="PROSITE-ProRule" id="PRU00221"/>
    </source>
</evidence>
<keyword evidence="8" id="KW-1185">Reference proteome</keyword>
<evidence type="ECO:0000256" key="2">
    <source>
        <dbReference type="ARBA" id="ARBA00022737"/>
    </source>
</evidence>
<keyword evidence="1 3" id="KW-0853">WD repeat</keyword>
<evidence type="ECO:0000259" key="5">
    <source>
        <dbReference type="Pfam" id="PF04192"/>
    </source>
</evidence>
<dbReference type="Gene3D" id="2.130.10.10">
    <property type="entry name" value="YVTN repeat-like/Quinoprotein amine dehydrogenase"/>
    <property type="match status" value="2"/>
</dbReference>
<dbReference type="PANTHER" id="PTHR22840:SF12">
    <property type="entry name" value="WD REPEAT-CONTAINING PROTEIN 36"/>
    <property type="match status" value="1"/>
</dbReference>
<dbReference type="Pfam" id="PF25171">
    <property type="entry name" value="Beta-prop_WDR36-Utp21_1st"/>
    <property type="match status" value="1"/>
</dbReference>
<feature type="compositionally biased region" description="Basic and acidic residues" evidence="4">
    <location>
        <begin position="867"/>
        <end position="880"/>
    </location>
</feature>